<dbReference type="SUPFAM" id="SSF49464">
    <property type="entry name" value="Carboxypeptidase regulatory domain-like"/>
    <property type="match status" value="1"/>
</dbReference>
<dbReference type="InterPro" id="IPR037066">
    <property type="entry name" value="Plug_dom_sf"/>
</dbReference>
<dbReference type="PROSITE" id="PS52016">
    <property type="entry name" value="TONB_DEPENDENT_REC_3"/>
    <property type="match status" value="1"/>
</dbReference>
<keyword evidence="5 7" id="KW-0472">Membrane</keyword>
<evidence type="ECO:0000256" key="3">
    <source>
        <dbReference type="ARBA" id="ARBA00022452"/>
    </source>
</evidence>
<dbReference type="Pfam" id="PF07715">
    <property type="entry name" value="Plug"/>
    <property type="match status" value="1"/>
</dbReference>
<feature type="domain" description="TonB-dependent receptor plug" evidence="8">
    <location>
        <begin position="111"/>
        <end position="241"/>
    </location>
</feature>
<dbReference type="NCBIfam" id="TIGR04057">
    <property type="entry name" value="SusC_RagA_signa"/>
    <property type="match status" value="1"/>
</dbReference>
<keyword evidence="3 7" id="KW-1134">Transmembrane beta strand</keyword>
<evidence type="ECO:0000256" key="2">
    <source>
        <dbReference type="ARBA" id="ARBA00022448"/>
    </source>
</evidence>
<dbReference type="InterPro" id="IPR039426">
    <property type="entry name" value="TonB-dep_rcpt-like"/>
</dbReference>
<keyword evidence="9" id="KW-0675">Receptor</keyword>
<reference evidence="9" key="1">
    <citation type="submission" date="2020-10" db="EMBL/GenBank/DDBJ databases">
        <authorList>
            <person name="Gilroy R."/>
        </authorList>
    </citation>
    <scope>NUCLEOTIDE SEQUENCE</scope>
    <source>
        <strain evidence="9">B1-13419</strain>
    </source>
</reference>
<evidence type="ECO:0000256" key="6">
    <source>
        <dbReference type="ARBA" id="ARBA00023237"/>
    </source>
</evidence>
<sequence length="1037" mass="114368">MHALFFLAFEDIGTAQSKLLKGTVLDESNLPLPGATVKVDGTNVHTTTGPDGKFELSLPSKNDGTFTVQFLGYVDTKVKIGNQTEFNVIMEPDRMALQEAVVSAGYGTMRKSDITGALTSVIVDDVTSRRVTSIDQLLSGRAAGVVVTQGSAAPGGAIKIRIRGTSSLRGDNEPLYVVDGSILQADAMADPLSTYGQNKGNATQEGQNPLSMINPQDIESIEILKDASATAIYGSQGANGVVLITTKQAGKGKMSIKYNGTFTVSTLAKKLELLSLQEYVDFRNALYLANGNTTDKMDMTNLVETDWQERIFQPSFSQVHRLSIMGNNKGTNYYIAGGFSDRNGLVSTTGLDQQDLRVNLKQELNDYINLTSNTMLSRTVNNMTTGANLNGNASLLYQVLAKGPYEGNYNADGIFDESSVLETPLTWLDNYDDETEEFRVNSVLGIDAKLTKWLTWSNKLTIDYRSSSRLRWYGPGTYQGNLANGQASLAEMRTFTYNVESLLQFNKKFASFHNISGTAGIVFNDKTYKFNGAVGENFANFLLRGSGIAAAQTYYPIVYNANDQQLFSALARLIYSYKDKYVLTATFRADGSSKFYGANKFAYFPSFAGAWRITEEPFMDNVNFVSNLKLRLGWGQVGNQAVAPYQTLPLYNKNSYAQSGNGGIITGYVPGNIANNDLKWETSEQTNIGLDVGLFRDRVNFSVDAYLKNTKDLLQQFAVPSSTGFKNMWLNRGVIQNKGIEATLNATILRFAEFEWNLSANISVNRNKIISLGMEPTQIGALKDVAGYLGSNITSGQSIQAPANAFFEGMPIGVFFGYQTAGIMSQDFYDNQDPSNRLKLNGNEIKPGDIIYVDQNGDNNVTPDDRVIIGDPNPDFTYGFQTGFIYKNLSLDISFNGSFGAQIVNATRARLENLSEANNKFRPAVVNAWTQENQDTYYPKIGYVPMTSNLTDRFIEDASFLRIESISLGYTLNLRKWMKFVQSLTINASVNNLWVFTNYSGYDPEVDSFTNDPNRIGIDLNSYPRSRNFILGVSLTF</sequence>
<evidence type="ECO:0000256" key="7">
    <source>
        <dbReference type="PROSITE-ProRule" id="PRU01360"/>
    </source>
</evidence>
<evidence type="ECO:0000259" key="8">
    <source>
        <dbReference type="Pfam" id="PF07715"/>
    </source>
</evidence>
<keyword evidence="6 7" id="KW-0998">Cell outer membrane</keyword>
<evidence type="ECO:0000256" key="5">
    <source>
        <dbReference type="ARBA" id="ARBA00023136"/>
    </source>
</evidence>
<accession>A0A9D9ILS2</accession>
<evidence type="ECO:0000313" key="9">
    <source>
        <dbReference type="EMBL" id="MBO8473938.1"/>
    </source>
</evidence>
<dbReference type="Pfam" id="PF13715">
    <property type="entry name" value="CarbopepD_reg_2"/>
    <property type="match status" value="1"/>
</dbReference>
<dbReference type="Proteomes" id="UP000823757">
    <property type="component" value="Unassembled WGS sequence"/>
</dbReference>
<dbReference type="InterPro" id="IPR012910">
    <property type="entry name" value="Plug_dom"/>
</dbReference>
<protein>
    <submittedName>
        <fullName evidence="9">TonB-dependent receptor</fullName>
    </submittedName>
</protein>
<dbReference type="InterPro" id="IPR023997">
    <property type="entry name" value="TonB-dep_OMP_SusC/RagA_CS"/>
</dbReference>
<dbReference type="Gene3D" id="2.60.40.1120">
    <property type="entry name" value="Carboxypeptidase-like, regulatory domain"/>
    <property type="match status" value="1"/>
</dbReference>
<comment type="subcellular location">
    <subcellularLocation>
        <location evidence="1 7">Cell outer membrane</location>
        <topology evidence="1 7">Multi-pass membrane protein</topology>
    </subcellularLocation>
</comment>
<comment type="similarity">
    <text evidence="7">Belongs to the TonB-dependent receptor family.</text>
</comment>
<reference evidence="9" key="2">
    <citation type="journal article" date="2021" name="PeerJ">
        <title>Extensive microbial diversity within the chicken gut microbiome revealed by metagenomics and culture.</title>
        <authorList>
            <person name="Gilroy R."/>
            <person name="Ravi A."/>
            <person name="Getino M."/>
            <person name="Pursley I."/>
            <person name="Horton D.L."/>
            <person name="Alikhan N.F."/>
            <person name="Baker D."/>
            <person name="Gharbi K."/>
            <person name="Hall N."/>
            <person name="Watson M."/>
            <person name="Adriaenssens E.M."/>
            <person name="Foster-Nyarko E."/>
            <person name="Jarju S."/>
            <person name="Secka A."/>
            <person name="Antonio M."/>
            <person name="Oren A."/>
            <person name="Chaudhuri R.R."/>
            <person name="La Ragione R."/>
            <person name="Hildebrand F."/>
            <person name="Pallen M.J."/>
        </authorList>
    </citation>
    <scope>NUCLEOTIDE SEQUENCE</scope>
    <source>
        <strain evidence="9">B1-13419</strain>
    </source>
</reference>
<comment type="caution">
    <text evidence="9">The sequence shown here is derived from an EMBL/GenBank/DDBJ whole genome shotgun (WGS) entry which is preliminary data.</text>
</comment>
<dbReference type="Gene3D" id="2.40.170.20">
    <property type="entry name" value="TonB-dependent receptor, beta-barrel domain"/>
    <property type="match status" value="1"/>
</dbReference>
<gene>
    <name evidence="9" type="ORF">IAB91_01430</name>
</gene>
<dbReference type="Gene3D" id="2.170.130.10">
    <property type="entry name" value="TonB-dependent receptor, plug domain"/>
    <property type="match status" value="1"/>
</dbReference>
<dbReference type="EMBL" id="JADIMD010000021">
    <property type="protein sequence ID" value="MBO8473938.1"/>
    <property type="molecule type" value="Genomic_DNA"/>
</dbReference>
<name>A0A9D9ILS2_9BACT</name>
<evidence type="ECO:0000313" key="10">
    <source>
        <dbReference type="Proteomes" id="UP000823757"/>
    </source>
</evidence>
<dbReference type="InterPro" id="IPR023996">
    <property type="entry name" value="TonB-dep_OMP_SusC/RagA"/>
</dbReference>
<evidence type="ECO:0000256" key="4">
    <source>
        <dbReference type="ARBA" id="ARBA00022692"/>
    </source>
</evidence>
<dbReference type="InterPro" id="IPR036942">
    <property type="entry name" value="Beta-barrel_TonB_sf"/>
</dbReference>
<dbReference type="InterPro" id="IPR008969">
    <property type="entry name" value="CarboxyPept-like_regulatory"/>
</dbReference>
<keyword evidence="2 7" id="KW-0813">Transport</keyword>
<dbReference type="AlphaFoldDB" id="A0A9D9ILS2"/>
<dbReference type="GO" id="GO:0009279">
    <property type="term" value="C:cell outer membrane"/>
    <property type="evidence" value="ECO:0007669"/>
    <property type="project" value="UniProtKB-SubCell"/>
</dbReference>
<evidence type="ECO:0000256" key="1">
    <source>
        <dbReference type="ARBA" id="ARBA00004571"/>
    </source>
</evidence>
<proteinExistence type="inferred from homology"/>
<keyword evidence="4 7" id="KW-0812">Transmembrane</keyword>
<dbReference type="SUPFAM" id="SSF56935">
    <property type="entry name" value="Porins"/>
    <property type="match status" value="1"/>
</dbReference>
<dbReference type="NCBIfam" id="TIGR04056">
    <property type="entry name" value="OMP_RagA_SusC"/>
    <property type="match status" value="1"/>
</dbReference>
<organism evidence="9 10">
    <name type="scientific">Candidatus Cryptobacteroides faecigallinarum</name>
    <dbReference type="NCBI Taxonomy" id="2840763"/>
    <lineage>
        <taxon>Bacteria</taxon>
        <taxon>Pseudomonadati</taxon>
        <taxon>Bacteroidota</taxon>
        <taxon>Bacteroidia</taxon>
        <taxon>Bacteroidales</taxon>
        <taxon>Candidatus Cryptobacteroides</taxon>
    </lineage>
</organism>